<dbReference type="InterPro" id="IPR028098">
    <property type="entry name" value="Glyco_trans_4-like_N"/>
</dbReference>
<sequence>MLKNMMKENFKVYNVFTSLDFGGVESRAVIISRNSQTSVVKYLFLAVYQGGDAAKKIKLEGNEVILLNQKPTIPSPKVILSLYREFKKIRPDIVHTRGAEANFHGLIAAWLAGVPVRIGEEIGIPNHSFRAKLLFKLCYLFANKVVGISDAVTNWLIETGEVPVHKAIRVYNPVAIPEARCVEDIPSGRFRIGFVGRLEPVKNPLALVEALAILVNEGTDAELCFVGDGSQKNPLIELASGLGLSERVIFHGFQDNPAHFVRQCHLYVQPSISEGFGLALVEAMGCAVPVLATAVGGAPEIIRDGETGWLVDKTDSVTLASKLIKLSSLPGSKLIEVGIRGRESVKDRFDPASYMVELEKLYISELEKVKR</sequence>
<keyword evidence="4" id="KW-1185">Reference proteome</keyword>
<evidence type="ECO:0000313" key="4">
    <source>
        <dbReference type="Proteomes" id="UP000539350"/>
    </source>
</evidence>
<dbReference type="InterPro" id="IPR001296">
    <property type="entry name" value="Glyco_trans_1"/>
</dbReference>
<evidence type="ECO:0000259" key="1">
    <source>
        <dbReference type="Pfam" id="PF00534"/>
    </source>
</evidence>
<name>A0A7W2TUN8_9GAMM</name>
<feature type="domain" description="Glycosyl transferase family 1" evidence="1">
    <location>
        <begin position="179"/>
        <end position="330"/>
    </location>
</feature>
<gene>
    <name evidence="3" type="ORF">H2508_04125</name>
</gene>
<reference evidence="3 4" key="1">
    <citation type="submission" date="2020-07" db="EMBL/GenBank/DDBJ databases">
        <title>Halieaceae bacterium, F7430, whole genome shotgun sequencing project.</title>
        <authorList>
            <person name="Jiang S."/>
            <person name="Liu Z.W."/>
            <person name="Du Z.J."/>
        </authorList>
    </citation>
    <scope>NUCLEOTIDE SEQUENCE [LARGE SCALE GENOMIC DNA]</scope>
    <source>
        <strain evidence="3 4">F7430</strain>
    </source>
</reference>
<dbReference type="Proteomes" id="UP000539350">
    <property type="component" value="Unassembled WGS sequence"/>
</dbReference>
<keyword evidence="3" id="KW-0808">Transferase</keyword>
<feature type="domain" description="Glycosyltransferase subfamily 4-like N-terminal" evidence="2">
    <location>
        <begin position="60"/>
        <end position="174"/>
    </location>
</feature>
<dbReference type="GO" id="GO:0016757">
    <property type="term" value="F:glycosyltransferase activity"/>
    <property type="evidence" value="ECO:0007669"/>
    <property type="project" value="InterPro"/>
</dbReference>
<dbReference type="Gene3D" id="3.40.50.2000">
    <property type="entry name" value="Glycogen Phosphorylase B"/>
    <property type="match status" value="2"/>
</dbReference>
<dbReference type="RefSeq" id="WP_182169106.1">
    <property type="nucleotide sequence ID" value="NZ_JACFXU010000013.1"/>
</dbReference>
<dbReference type="CDD" id="cd03811">
    <property type="entry name" value="GT4_GT28_WabH-like"/>
    <property type="match status" value="1"/>
</dbReference>
<dbReference type="SUPFAM" id="SSF53756">
    <property type="entry name" value="UDP-Glycosyltransferase/glycogen phosphorylase"/>
    <property type="match status" value="1"/>
</dbReference>
<proteinExistence type="predicted"/>
<dbReference type="GO" id="GO:1901135">
    <property type="term" value="P:carbohydrate derivative metabolic process"/>
    <property type="evidence" value="ECO:0007669"/>
    <property type="project" value="UniProtKB-ARBA"/>
</dbReference>
<organism evidence="3 4">
    <name type="scientific">Sediminihaliea albiluteola</name>
    <dbReference type="NCBI Taxonomy" id="2758564"/>
    <lineage>
        <taxon>Bacteria</taxon>
        <taxon>Pseudomonadati</taxon>
        <taxon>Pseudomonadota</taxon>
        <taxon>Gammaproteobacteria</taxon>
        <taxon>Cellvibrionales</taxon>
        <taxon>Halieaceae</taxon>
        <taxon>Sediminihaliea</taxon>
    </lineage>
</organism>
<evidence type="ECO:0000259" key="2">
    <source>
        <dbReference type="Pfam" id="PF13439"/>
    </source>
</evidence>
<dbReference type="EMBL" id="JACFXU010000013">
    <property type="protein sequence ID" value="MBA6412291.1"/>
    <property type="molecule type" value="Genomic_DNA"/>
</dbReference>
<comment type="caution">
    <text evidence="3">The sequence shown here is derived from an EMBL/GenBank/DDBJ whole genome shotgun (WGS) entry which is preliminary data.</text>
</comment>
<dbReference type="Pfam" id="PF00534">
    <property type="entry name" value="Glycos_transf_1"/>
    <property type="match status" value="1"/>
</dbReference>
<protein>
    <submittedName>
        <fullName evidence="3">Glycosyltransferase</fullName>
    </submittedName>
</protein>
<evidence type="ECO:0000313" key="3">
    <source>
        <dbReference type="EMBL" id="MBA6412291.1"/>
    </source>
</evidence>
<dbReference type="PANTHER" id="PTHR12526">
    <property type="entry name" value="GLYCOSYLTRANSFERASE"/>
    <property type="match status" value="1"/>
</dbReference>
<dbReference type="AlphaFoldDB" id="A0A7W2TUN8"/>
<accession>A0A7W2TUN8</accession>
<dbReference type="Pfam" id="PF13439">
    <property type="entry name" value="Glyco_transf_4"/>
    <property type="match status" value="1"/>
</dbReference>